<keyword evidence="3" id="KW-1185">Reference proteome</keyword>
<protein>
    <recommendedName>
        <fullName evidence="1">EDS1 EP domain-containing protein</fullName>
    </recommendedName>
</protein>
<proteinExistence type="predicted"/>
<dbReference type="AlphaFoldDB" id="A0AAD8HW82"/>
<reference evidence="2" key="2">
    <citation type="submission" date="2023-05" db="EMBL/GenBank/DDBJ databases">
        <authorList>
            <person name="Schelkunov M.I."/>
        </authorList>
    </citation>
    <scope>NUCLEOTIDE SEQUENCE</scope>
    <source>
        <strain evidence="2">Hsosn_3</strain>
        <tissue evidence="2">Leaf</tissue>
    </source>
</reference>
<name>A0AAD8HW82_9APIA</name>
<dbReference type="Proteomes" id="UP001237642">
    <property type="component" value="Unassembled WGS sequence"/>
</dbReference>
<evidence type="ECO:0000313" key="2">
    <source>
        <dbReference type="EMBL" id="KAK1373587.1"/>
    </source>
</evidence>
<accession>A0AAD8HW82</accession>
<dbReference type="Pfam" id="PF18117">
    <property type="entry name" value="EDS1_EP"/>
    <property type="match status" value="2"/>
</dbReference>
<reference evidence="2" key="1">
    <citation type="submission" date="2023-02" db="EMBL/GenBank/DDBJ databases">
        <title>Genome of toxic invasive species Heracleum sosnowskyi carries increased number of genes despite the absence of recent whole-genome duplications.</title>
        <authorList>
            <person name="Schelkunov M."/>
            <person name="Shtratnikova V."/>
            <person name="Makarenko M."/>
            <person name="Klepikova A."/>
            <person name="Omelchenko D."/>
            <person name="Novikova G."/>
            <person name="Obukhova E."/>
            <person name="Bogdanov V."/>
            <person name="Penin A."/>
            <person name="Logacheva M."/>
        </authorList>
    </citation>
    <scope>NUCLEOTIDE SEQUENCE</scope>
    <source>
        <strain evidence="2">Hsosn_3</strain>
        <tissue evidence="2">Leaf</tissue>
    </source>
</reference>
<evidence type="ECO:0000313" key="3">
    <source>
        <dbReference type="Proteomes" id="UP001237642"/>
    </source>
</evidence>
<evidence type="ECO:0000259" key="1">
    <source>
        <dbReference type="Pfam" id="PF18117"/>
    </source>
</evidence>
<comment type="caution">
    <text evidence="2">The sequence shown here is derived from an EMBL/GenBank/DDBJ whole genome shotgun (WGS) entry which is preliminary data.</text>
</comment>
<organism evidence="2 3">
    <name type="scientific">Heracleum sosnowskyi</name>
    <dbReference type="NCBI Taxonomy" id="360622"/>
    <lineage>
        <taxon>Eukaryota</taxon>
        <taxon>Viridiplantae</taxon>
        <taxon>Streptophyta</taxon>
        <taxon>Embryophyta</taxon>
        <taxon>Tracheophyta</taxon>
        <taxon>Spermatophyta</taxon>
        <taxon>Magnoliopsida</taxon>
        <taxon>eudicotyledons</taxon>
        <taxon>Gunneridae</taxon>
        <taxon>Pentapetalae</taxon>
        <taxon>asterids</taxon>
        <taxon>campanulids</taxon>
        <taxon>Apiales</taxon>
        <taxon>Apiaceae</taxon>
        <taxon>Apioideae</taxon>
        <taxon>apioid superclade</taxon>
        <taxon>Tordylieae</taxon>
        <taxon>Tordyliinae</taxon>
        <taxon>Heracleum</taxon>
    </lineage>
</organism>
<feature type="domain" description="EDS1 EP" evidence="1">
    <location>
        <begin position="94"/>
        <end position="174"/>
    </location>
</feature>
<feature type="domain" description="EDS1 EP" evidence="1">
    <location>
        <begin position="175"/>
        <end position="234"/>
    </location>
</feature>
<dbReference type="PANTHER" id="PTHR47090:SF2">
    <property type="entry name" value="PROTEIN EDS1-RELATED"/>
    <property type="match status" value="1"/>
</dbReference>
<dbReference type="EMBL" id="JAUIZM010000007">
    <property type="protein sequence ID" value="KAK1373587.1"/>
    <property type="molecule type" value="Genomic_DNA"/>
</dbReference>
<gene>
    <name evidence="2" type="ORF">POM88_029780</name>
</gene>
<dbReference type="PANTHER" id="PTHR47090">
    <property type="entry name" value="PROTEIN EDS1-RELATED"/>
    <property type="match status" value="1"/>
</dbReference>
<dbReference type="InterPro" id="IPR044214">
    <property type="entry name" value="EDS1-like"/>
</dbReference>
<dbReference type="InterPro" id="IPR041266">
    <property type="entry name" value="EDS1_EP"/>
</dbReference>
<dbReference type="GO" id="GO:0006952">
    <property type="term" value="P:defense response"/>
    <property type="evidence" value="ECO:0007669"/>
    <property type="project" value="InterPro"/>
</dbReference>
<sequence>MSLGVSEEVIKKACELSMKAHECCDESKQYIYDECQLNSTAASVFSFAGAWSVSVGLRELVLVFADGAVKRRETSNFAGHGLGGPMAIFTTLWDCEVRKVCRYDAFKIKANEDDFHAGVVSLQLGGIWNEIIKMLRMNQLPDEFEGNKEWIDLGTRHRRLDEPIAIGSYYVEELMNLGKKKSSDVLKERITSLERQILQSHEAGVLEDGVFFDKSTFTEWWNTLPQQHKYESCIRGIFGMQT</sequence>